<gene>
    <name evidence="1" type="ORF">HNQ92_001142</name>
</gene>
<dbReference type="InterPro" id="IPR036278">
    <property type="entry name" value="Sialidase_sf"/>
</dbReference>
<evidence type="ECO:0008006" key="3">
    <source>
        <dbReference type="Google" id="ProtNLM"/>
    </source>
</evidence>
<dbReference type="AlphaFoldDB" id="A0A840TFU1"/>
<evidence type="ECO:0000313" key="2">
    <source>
        <dbReference type="Proteomes" id="UP000557307"/>
    </source>
</evidence>
<keyword evidence="2" id="KW-1185">Reference proteome</keyword>
<dbReference type="SUPFAM" id="SSF50939">
    <property type="entry name" value="Sialidases"/>
    <property type="match status" value="1"/>
</dbReference>
<reference evidence="1 2" key="1">
    <citation type="submission" date="2020-08" db="EMBL/GenBank/DDBJ databases">
        <title>Genomic Encyclopedia of Type Strains, Phase IV (KMG-IV): sequencing the most valuable type-strain genomes for metagenomic binning, comparative biology and taxonomic classification.</title>
        <authorList>
            <person name="Goeker M."/>
        </authorList>
    </citation>
    <scope>NUCLEOTIDE SEQUENCE [LARGE SCALE GENOMIC DNA]</scope>
    <source>
        <strain evidence="1 2">DSM 105074</strain>
    </source>
</reference>
<dbReference type="EMBL" id="JACHGF010000002">
    <property type="protein sequence ID" value="MBB5283016.1"/>
    <property type="molecule type" value="Genomic_DNA"/>
</dbReference>
<sequence>MALAFLAWAPTWAQSGAPSGPGKPRLLIPPTKISQTVLSHTQVGEKPYLSFPCLLRLNEQEILITFKRGTSHGTDRQADSDVIRFNTVTDQVLEHKTIGSLPDQKYQLTLPVRLPSGAIAFFADLQHQGHDNRHYRDGMLYATSPDQGKTVGTWKKLPLVDGVEYGYPLDALVEGNTVYLLAMSFGYRPGGLWSVAVLRSDDGAKSWKRVQNITEALGGGPINESCFVRVGSDFLVVCRGYLGQETRLARFDQHFKLKQVVDLTGPQQLIGGYIGWPRIFYRDNRLYVMGRMWPGGASYQVPPGQYPEQKNGRLGLLRIQPESLAVEQLALLDNEEGLTPIKDGYYAAPYWQKKGDEVWFNAVTYRAIGTHPPDIIRLAFRWDEVK</sequence>
<comment type="caution">
    <text evidence="1">The sequence shown here is derived from an EMBL/GenBank/DDBJ whole genome shotgun (WGS) entry which is preliminary data.</text>
</comment>
<organism evidence="1 2">
    <name type="scientific">Rhabdobacter roseus</name>
    <dbReference type="NCBI Taxonomy" id="1655419"/>
    <lineage>
        <taxon>Bacteria</taxon>
        <taxon>Pseudomonadati</taxon>
        <taxon>Bacteroidota</taxon>
        <taxon>Cytophagia</taxon>
        <taxon>Cytophagales</taxon>
        <taxon>Cytophagaceae</taxon>
        <taxon>Rhabdobacter</taxon>
    </lineage>
</organism>
<accession>A0A840TFU1</accession>
<protein>
    <recommendedName>
        <fullName evidence="3">Exo-alpha-sialidase</fullName>
    </recommendedName>
</protein>
<dbReference type="Proteomes" id="UP000557307">
    <property type="component" value="Unassembled WGS sequence"/>
</dbReference>
<dbReference type="RefSeq" id="WP_184172050.1">
    <property type="nucleotide sequence ID" value="NZ_JACHGF010000002.1"/>
</dbReference>
<proteinExistence type="predicted"/>
<dbReference type="CDD" id="cd15482">
    <property type="entry name" value="Sialidase_non-viral"/>
    <property type="match status" value="1"/>
</dbReference>
<evidence type="ECO:0000313" key="1">
    <source>
        <dbReference type="EMBL" id="MBB5283016.1"/>
    </source>
</evidence>
<dbReference type="Gene3D" id="2.120.10.10">
    <property type="match status" value="1"/>
</dbReference>
<name>A0A840TFU1_9BACT</name>